<dbReference type="PROSITE" id="PS51003">
    <property type="entry name" value="CYTB_CTER"/>
    <property type="match status" value="1"/>
</dbReference>
<dbReference type="InterPro" id="IPR016174">
    <property type="entry name" value="Di-haem_cyt_TM"/>
</dbReference>
<geneLocation type="mitochondrion" evidence="22"/>
<evidence type="ECO:0000256" key="12">
    <source>
        <dbReference type="ARBA" id="ARBA00023004"/>
    </source>
</evidence>
<organism evidence="22">
    <name type="scientific">Otophryne sp. AMNH 101748</name>
    <dbReference type="NCBI Taxonomy" id="2877825"/>
    <lineage>
        <taxon>Eukaryota</taxon>
        <taxon>Metazoa</taxon>
        <taxon>Chordata</taxon>
        <taxon>Craniata</taxon>
        <taxon>Vertebrata</taxon>
        <taxon>Euteleostomi</taxon>
        <taxon>Amphibia</taxon>
        <taxon>Batrachia</taxon>
        <taxon>Anura</taxon>
        <taxon>Neobatrachia</taxon>
        <taxon>Microhyloidea</taxon>
        <taxon>Microhylidae</taxon>
        <taxon>Otophryninae</taxon>
        <taxon>Otophryne</taxon>
    </lineage>
</organism>
<dbReference type="InterPro" id="IPR030689">
    <property type="entry name" value="Cytochrome_b"/>
</dbReference>
<keyword evidence="15 19" id="KW-0472">Membrane</keyword>
<evidence type="ECO:0000259" key="21">
    <source>
        <dbReference type="PROSITE" id="PS51003"/>
    </source>
</evidence>
<keyword evidence="5 18" id="KW-0349">Heme</keyword>
<feature type="binding site" description="axial binding residue" evidence="18">
    <location>
        <position position="183"/>
    </location>
    <ligand>
        <name>heme b</name>
        <dbReference type="ChEBI" id="CHEBI:60344"/>
        <label>b562</label>
    </ligand>
    <ligandPart>
        <name>Fe</name>
        <dbReference type="ChEBI" id="CHEBI:18248"/>
    </ligandPart>
</feature>
<dbReference type="Pfam" id="PF00032">
    <property type="entry name" value="Cytochrom_B_C"/>
    <property type="match status" value="1"/>
</dbReference>
<dbReference type="InterPro" id="IPR048260">
    <property type="entry name" value="Cytochrome_b_C_euk/bac"/>
</dbReference>
<evidence type="ECO:0000256" key="5">
    <source>
        <dbReference type="ARBA" id="ARBA00022617"/>
    </source>
</evidence>
<dbReference type="GO" id="GO:0016491">
    <property type="term" value="F:oxidoreductase activity"/>
    <property type="evidence" value="ECO:0007669"/>
    <property type="project" value="UniProtKB-UniRule"/>
</dbReference>
<dbReference type="Pfam" id="PF00033">
    <property type="entry name" value="Cytochrome_B"/>
    <property type="match status" value="1"/>
</dbReference>
<feature type="transmembrane region" description="Helical" evidence="19">
    <location>
        <begin position="321"/>
        <end position="341"/>
    </location>
</feature>
<feature type="transmembrane region" description="Helical" evidence="19">
    <location>
        <begin position="347"/>
        <end position="369"/>
    </location>
</feature>
<dbReference type="PANTHER" id="PTHR19271:SF16">
    <property type="entry name" value="CYTOCHROME B"/>
    <property type="match status" value="1"/>
</dbReference>
<evidence type="ECO:0000313" key="22">
    <source>
        <dbReference type="EMBL" id="UBD07227.1"/>
    </source>
</evidence>
<evidence type="ECO:0000256" key="14">
    <source>
        <dbReference type="ARBA" id="ARBA00023128"/>
    </source>
</evidence>
<evidence type="ECO:0000256" key="19">
    <source>
        <dbReference type="RuleBase" id="RU362117"/>
    </source>
</evidence>
<feature type="binding site" description="axial binding residue" evidence="18">
    <location>
        <position position="98"/>
    </location>
    <ligand>
        <name>heme b</name>
        <dbReference type="ChEBI" id="CHEBI:60344"/>
        <label>b566</label>
    </ligand>
    <ligandPart>
        <name>Fe</name>
        <dbReference type="ChEBI" id="CHEBI:18248"/>
    </ligandPart>
</feature>
<keyword evidence="12 18" id="KW-0408">Iron</keyword>
<evidence type="ECO:0000259" key="20">
    <source>
        <dbReference type="PROSITE" id="PS51002"/>
    </source>
</evidence>
<protein>
    <recommendedName>
        <fullName evidence="3 19">Cytochrome b</fullName>
    </recommendedName>
</protein>
<keyword evidence="9" id="KW-0999">Mitochondrion inner membrane</keyword>
<name>A0A8K1H804_9NEOB</name>
<evidence type="ECO:0000256" key="17">
    <source>
        <dbReference type="PIRSR" id="PIRSR038885-1"/>
    </source>
</evidence>
<dbReference type="PANTHER" id="PTHR19271">
    <property type="entry name" value="CYTOCHROME B"/>
    <property type="match status" value="1"/>
</dbReference>
<proteinExistence type="inferred from homology"/>
<dbReference type="AlphaFoldDB" id="A0A8K1H804"/>
<feature type="transmembrane region" description="Helical" evidence="19">
    <location>
        <begin position="179"/>
        <end position="201"/>
    </location>
</feature>
<dbReference type="Gene3D" id="1.20.810.10">
    <property type="entry name" value="Cytochrome Bc1 Complex, Chain C"/>
    <property type="match status" value="1"/>
</dbReference>
<dbReference type="SUPFAM" id="SSF81342">
    <property type="entry name" value="Transmembrane di-heme cytochromes"/>
    <property type="match status" value="1"/>
</dbReference>
<evidence type="ECO:0000256" key="2">
    <source>
        <dbReference type="ARBA" id="ARBA00004448"/>
    </source>
</evidence>
<dbReference type="InterPro" id="IPR005798">
    <property type="entry name" value="Cyt_b/b6_C"/>
</dbReference>
<feature type="transmembrane region" description="Helical" evidence="19">
    <location>
        <begin position="88"/>
        <end position="108"/>
    </location>
</feature>
<feature type="binding site" evidence="17">
    <location>
        <position position="202"/>
    </location>
    <ligand>
        <name>a ubiquinone</name>
        <dbReference type="ChEBI" id="CHEBI:16389"/>
    </ligand>
</feature>
<evidence type="ECO:0000256" key="13">
    <source>
        <dbReference type="ARBA" id="ARBA00023075"/>
    </source>
</evidence>
<dbReference type="CDD" id="cd00290">
    <property type="entry name" value="cytochrome_b_C"/>
    <property type="match status" value="1"/>
</dbReference>
<dbReference type="GO" id="GO:0005743">
    <property type="term" value="C:mitochondrial inner membrane"/>
    <property type="evidence" value="ECO:0007669"/>
    <property type="project" value="UniProtKB-SubCell"/>
</dbReference>
<dbReference type="PROSITE" id="PS51002">
    <property type="entry name" value="CYTB_NTER"/>
    <property type="match status" value="1"/>
</dbReference>
<feature type="transmembrane region" description="Helical" evidence="19">
    <location>
        <begin position="289"/>
        <end position="309"/>
    </location>
</feature>
<comment type="function">
    <text evidence="1 19">Component of the ubiquinol-cytochrome c reductase complex (complex III or cytochrome b-c1 complex) that is part of the mitochondrial respiratory chain. The b-c1 complex mediates electron transfer from ubiquinol to cytochrome c. Contributes to the generation of a proton gradient across the mitochondrial membrane that is then used for ATP synthesis.</text>
</comment>
<reference evidence="22" key="1">
    <citation type="journal article" date="2021" name="Biol. J. Linn. Soc. Lond.">
        <title>Species diversity and biogeography of an ancient frog clade from the Guiana Shield (Anura: Microhylidae: Adelastes, Otophryne, Synapturanus) exhibiting spectacular phenotypic diversification.</title>
        <authorList>
            <person name="Fouquet A."/>
            <person name="Leblanc K."/>
            <person name="Framit M."/>
            <person name="Rejaud A."/>
            <person name="Rodrigues M.T."/>
            <person name="Castroviejo-Fisher S."/>
            <person name="Peloso P.L.V."/>
            <person name="Prates I."/>
            <person name="Manzi S."/>
            <person name="Suescun U."/>
            <person name="Baroni S."/>
            <person name="Moraes L.J.C.L."/>
            <person name="Recoder R."/>
            <person name="de Souza S.M."/>
            <person name="Dal Vecchio F."/>
            <person name="Camacho A."/>
            <person name="Ghellere J.M."/>
            <person name="Rojas-Runjaic F.J.M."/>
            <person name="Gagliardi-Urrutia G."/>
            <person name="de Carvalho V.T."/>
            <person name="Gordo M."/>
            <person name="Menin M."/>
            <person name="Kok P.J.R."/>
            <person name="Hrbek T."/>
            <person name="Werneck F.P."/>
            <person name="Crawford A.J."/>
            <person name="Ron S.R."/>
            <person name="Mueses-Cisneros J.J."/>
            <person name="Rojas Zamora R.R."/>
            <person name="Pavan D."/>
            <person name="Ivo Simoes P."/>
            <person name="Ernst R."/>
            <person name="Fabre A.-C."/>
        </authorList>
    </citation>
    <scope>NUCLEOTIDE SEQUENCE</scope>
</reference>
<dbReference type="InterPro" id="IPR048259">
    <property type="entry name" value="Cytochrome_b_N_euk/bac"/>
</dbReference>
<dbReference type="GO" id="GO:0046872">
    <property type="term" value="F:metal ion binding"/>
    <property type="evidence" value="ECO:0007669"/>
    <property type="project" value="UniProtKB-UniRule"/>
</dbReference>
<dbReference type="InterPro" id="IPR036150">
    <property type="entry name" value="Cyt_b/b6_C_sf"/>
</dbReference>
<dbReference type="GO" id="GO:0045275">
    <property type="term" value="C:respiratory chain complex III"/>
    <property type="evidence" value="ECO:0007669"/>
    <property type="project" value="InterPro"/>
</dbReference>
<evidence type="ECO:0000256" key="11">
    <source>
        <dbReference type="ARBA" id="ARBA00022989"/>
    </source>
</evidence>
<feature type="domain" description="Cytochrome b/b6 C-terminal region profile" evidence="21">
    <location>
        <begin position="211"/>
        <end position="381"/>
    </location>
</feature>
<gene>
    <name evidence="22" type="primary">CYTB</name>
</gene>
<dbReference type="GO" id="GO:0008121">
    <property type="term" value="F:quinol-cytochrome-c reductase activity"/>
    <property type="evidence" value="ECO:0007669"/>
    <property type="project" value="InterPro"/>
</dbReference>
<evidence type="ECO:0000256" key="6">
    <source>
        <dbReference type="ARBA" id="ARBA00022660"/>
    </source>
</evidence>
<comment type="cofactor">
    <cofactor evidence="18">
        <name>heme</name>
        <dbReference type="ChEBI" id="CHEBI:30413"/>
    </cofactor>
    <text evidence="18">Binds 2 heme groups non-covalently.</text>
</comment>
<keyword evidence="13" id="KW-0830">Ubiquinone</keyword>
<keyword evidence="11 19" id="KW-1133">Transmembrane helix</keyword>
<feature type="transmembrane region" description="Helical" evidence="19">
    <location>
        <begin position="141"/>
        <end position="159"/>
    </location>
</feature>
<dbReference type="EMBL" id="MW305223">
    <property type="protein sequence ID" value="UBD07227.1"/>
    <property type="molecule type" value="Genomic_DNA"/>
</dbReference>
<evidence type="ECO:0000256" key="10">
    <source>
        <dbReference type="ARBA" id="ARBA00022982"/>
    </source>
</evidence>
<dbReference type="FunFam" id="1.20.810.10:FF:000002">
    <property type="entry name" value="Cytochrome b"/>
    <property type="match status" value="1"/>
</dbReference>
<feature type="binding site" description="axial binding residue" evidence="18">
    <location>
        <position position="84"/>
    </location>
    <ligand>
        <name>heme b</name>
        <dbReference type="ChEBI" id="CHEBI:60344"/>
        <label>b562</label>
    </ligand>
    <ligandPart>
        <name>Fe</name>
        <dbReference type="ChEBI" id="CHEBI:18248"/>
    </ligandPart>
</feature>
<keyword evidence="7 19" id="KW-0812">Transmembrane</keyword>
<evidence type="ECO:0000256" key="8">
    <source>
        <dbReference type="ARBA" id="ARBA00022723"/>
    </source>
</evidence>
<comment type="similarity">
    <text evidence="16 19">Belongs to the cytochrome b family.</text>
</comment>
<comment type="cofactor">
    <cofactor evidence="19">
        <name>heme b</name>
        <dbReference type="ChEBI" id="CHEBI:60344"/>
    </cofactor>
    <text evidence="19">Binds 2 heme groups non-covalently.</text>
</comment>
<dbReference type="CDD" id="cd00284">
    <property type="entry name" value="Cytochrome_b_N"/>
    <property type="match status" value="1"/>
</dbReference>
<evidence type="ECO:0000256" key="16">
    <source>
        <dbReference type="ARBA" id="ARBA00061233"/>
    </source>
</evidence>
<dbReference type="InterPro" id="IPR005797">
    <property type="entry name" value="Cyt_b/b6_N"/>
</dbReference>
<dbReference type="PIRSF" id="PIRSF038885">
    <property type="entry name" value="COB"/>
    <property type="match status" value="1"/>
</dbReference>
<evidence type="ECO:0000256" key="18">
    <source>
        <dbReference type="PIRSR" id="PIRSR038885-2"/>
    </source>
</evidence>
<dbReference type="InterPro" id="IPR027387">
    <property type="entry name" value="Cytb/b6-like_sf"/>
</dbReference>
<keyword evidence="4 19" id="KW-0813">Transport</keyword>
<sequence length="382" mass="42902">MTPTIRKFHPLLKIVNNSFIDLPTPANISSWWNFGSLLGLCLIAQIITGLFLAMHYTPDTSMAFSSIAHICRDVNYGWLLRNMHANGASLFFICIYFHIGRGLYYGSFTYMETWNTGVLLLFLVMATAFMGYVLPWGQMSFWGATVITNLLSAAPYIGTNLVQWIWGGFSVDNATLTRFFTLHFLLPFAIAGLAMIHLLFLHQTGSSNPTGLNSNSDKVPFHTYFSYKDALGFIILLSILTLISTLTPNILGDPDNFTPANPLVTPPHIKPEWYFLFAYSILRSIPNKLGGVLALLFSILILFLVPIAHTSKQRSMNFRPITKIFFWALIANTIILTWIGGQPVQDPYILIGQISSTIYFLIFILILPLSAQLENNLLNLNQ</sequence>
<feature type="binding site" description="axial binding residue" evidence="18">
    <location>
        <position position="197"/>
    </location>
    <ligand>
        <name>heme b</name>
        <dbReference type="ChEBI" id="CHEBI:60344"/>
        <label>b566</label>
    </ligand>
    <ligandPart>
        <name>Fe</name>
        <dbReference type="ChEBI" id="CHEBI:18248"/>
    </ligandPart>
</feature>
<feature type="transmembrane region" description="Helical" evidence="19">
    <location>
        <begin position="230"/>
        <end position="251"/>
    </location>
</feature>
<evidence type="ECO:0000256" key="1">
    <source>
        <dbReference type="ARBA" id="ARBA00002566"/>
    </source>
</evidence>
<keyword evidence="10 19" id="KW-0249">Electron transport</keyword>
<accession>A0A8K1H804</accession>
<feature type="domain" description="Cytochrome b/b6 N-terminal region profile" evidence="20">
    <location>
        <begin position="1"/>
        <end position="210"/>
    </location>
</feature>
<feature type="transmembrane region" description="Helical" evidence="19">
    <location>
        <begin position="31"/>
        <end position="53"/>
    </location>
</feature>
<evidence type="ECO:0000256" key="15">
    <source>
        <dbReference type="ARBA" id="ARBA00023136"/>
    </source>
</evidence>
<keyword evidence="6 19" id="KW-0679">Respiratory chain</keyword>
<evidence type="ECO:0000256" key="9">
    <source>
        <dbReference type="ARBA" id="ARBA00022792"/>
    </source>
</evidence>
<keyword evidence="14 19" id="KW-0496">Mitochondrion</keyword>
<comment type="subcellular location">
    <subcellularLocation>
        <location evidence="2">Mitochondrion inner membrane</location>
        <topology evidence="2">Multi-pass membrane protein</topology>
    </subcellularLocation>
</comment>
<evidence type="ECO:0000256" key="3">
    <source>
        <dbReference type="ARBA" id="ARBA00013531"/>
    </source>
</evidence>
<evidence type="ECO:0000256" key="7">
    <source>
        <dbReference type="ARBA" id="ARBA00022692"/>
    </source>
</evidence>
<evidence type="ECO:0000256" key="4">
    <source>
        <dbReference type="ARBA" id="ARBA00022448"/>
    </source>
</evidence>
<keyword evidence="8 18" id="KW-0479">Metal-binding</keyword>
<dbReference type="GO" id="GO:0006122">
    <property type="term" value="P:mitochondrial electron transport, ubiquinol to cytochrome c"/>
    <property type="evidence" value="ECO:0007669"/>
    <property type="project" value="TreeGrafter"/>
</dbReference>
<feature type="transmembrane region" description="Helical" evidence="19">
    <location>
        <begin position="114"/>
        <end position="134"/>
    </location>
</feature>
<dbReference type="SUPFAM" id="SSF81648">
    <property type="entry name" value="a domain/subunit of cytochrome bc1 complex (Ubiquinol-cytochrome c reductase)"/>
    <property type="match status" value="1"/>
</dbReference>